<keyword evidence="5" id="KW-0399">Innate immunity</keyword>
<dbReference type="GO" id="GO:0005576">
    <property type="term" value="C:extracellular region"/>
    <property type="evidence" value="ECO:0007669"/>
    <property type="project" value="UniProtKB-SubCell"/>
</dbReference>
<dbReference type="AlphaFoldDB" id="A0A9P0FTJ9"/>
<gene>
    <name evidence="13" type="ORF">CINC_LOCUS8096</name>
</gene>
<evidence type="ECO:0000313" key="13">
    <source>
        <dbReference type="EMBL" id="CAH0598255.1"/>
    </source>
</evidence>
<evidence type="ECO:0000313" key="14">
    <source>
        <dbReference type="Proteomes" id="UP001154114"/>
    </source>
</evidence>
<evidence type="ECO:0008006" key="15">
    <source>
        <dbReference type="Google" id="ProtNLM"/>
    </source>
</evidence>
<dbReference type="OrthoDB" id="7441167at2759"/>
<dbReference type="InterPro" id="IPR005520">
    <property type="entry name" value="Attacin_N"/>
</dbReference>
<evidence type="ECO:0000256" key="3">
    <source>
        <dbReference type="ARBA" id="ARBA00022525"/>
    </source>
</evidence>
<comment type="similarity">
    <text evidence="2">Belongs to the attacin/sarcotoxin-2 family.</text>
</comment>
<keyword evidence="6" id="KW-0165">Cleavage on pair of basic residues</keyword>
<name>A0A9P0FTJ9_CHRIL</name>
<dbReference type="GO" id="GO:0045087">
    <property type="term" value="P:innate immune response"/>
    <property type="evidence" value="ECO:0007669"/>
    <property type="project" value="UniProtKB-KW"/>
</dbReference>
<feature type="chain" id="PRO_5040336159" description="Attacin" evidence="10">
    <location>
        <begin position="19"/>
        <end position="256"/>
    </location>
</feature>
<evidence type="ECO:0000256" key="10">
    <source>
        <dbReference type="SAM" id="SignalP"/>
    </source>
</evidence>
<dbReference type="Pfam" id="PF03769">
    <property type="entry name" value="Attacin_C"/>
    <property type="match status" value="1"/>
</dbReference>
<proteinExistence type="inferred from homology"/>
<evidence type="ECO:0000256" key="7">
    <source>
        <dbReference type="ARBA" id="ARBA00022729"/>
    </source>
</evidence>
<dbReference type="Pfam" id="PF03768">
    <property type="entry name" value="Attacin_N"/>
    <property type="match status" value="1"/>
</dbReference>
<keyword evidence="14" id="KW-1185">Reference proteome</keyword>
<evidence type="ECO:0000256" key="1">
    <source>
        <dbReference type="ARBA" id="ARBA00004613"/>
    </source>
</evidence>
<evidence type="ECO:0000259" key="11">
    <source>
        <dbReference type="Pfam" id="PF03768"/>
    </source>
</evidence>
<dbReference type="EMBL" id="LR824028">
    <property type="protein sequence ID" value="CAH0598255.1"/>
    <property type="molecule type" value="Genomic_DNA"/>
</dbReference>
<feature type="domain" description="Attacin N-terminal" evidence="11">
    <location>
        <begin position="67"/>
        <end position="129"/>
    </location>
</feature>
<dbReference type="SUPFAM" id="SSF56935">
    <property type="entry name" value="Porins"/>
    <property type="match status" value="1"/>
</dbReference>
<keyword evidence="3" id="KW-0964">Secreted</keyword>
<dbReference type="GO" id="GO:0042742">
    <property type="term" value="P:defense response to bacterium"/>
    <property type="evidence" value="ECO:0007669"/>
    <property type="project" value="UniProtKB-KW"/>
</dbReference>
<protein>
    <recommendedName>
        <fullName evidence="15">Attacin</fullName>
    </recommendedName>
</protein>
<sequence length="256" mass="28264">MFSYKLILGLVLVVSASARYVVFEDPEGESYVVINQAEDEPHFEEDALPDYEHFVQLASPRVRRQTQGTLTLNSDGSSSMGIKVPIEGNDKNVLSALGSFDHNAQLKPSSRSIGLALDNVNGHGLSVVKETIPGMGERLTGAGKLNVFHNDNHDVNAKAFITRNKFDFPDVPNFNTVGGGVDYTFKDKIGASLGMANTPFLDRKDYSAMGNLNVFRNPTTSLDFNAGFKKFETPVFKSNWEPNFGLTFSKTFPNRW</sequence>
<keyword evidence="8" id="KW-0391">Immunity</keyword>
<evidence type="ECO:0000256" key="5">
    <source>
        <dbReference type="ARBA" id="ARBA00022588"/>
    </source>
</evidence>
<dbReference type="InterPro" id="IPR005521">
    <property type="entry name" value="Attacin_C"/>
</dbReference>
<keyword evidence="7 10" id="KW-0732">Signal</keyword>
<organism evidence="13 14">
    <name type="scientific">Chrysodeixis includens</name>
    <name type="common">Soybean looper</name>
    <name type="synonym">Pseudoplusia includens</name>
    <dbReference type="NCBI Taxonomy" id="689277"/>
    <lineage>
        <taxon>Eukaryota</taxon>
        <taxon>Metazoa</taxon>
        <taxon>Ecdysozoa</taxon>
        <taxon>Arthropoda</taxon>
        <taxon>Hexapoda</taxon>
        <taxon>Insecta</taxon>
        <taxon>Pterygota</taxon>
        <taxon>Neoptera</taxon>
        <taxon>Endopterygota</taxon>
        <taxon>Lepidoptera</taxon>
        <taxon>Glossata</taxon>
        <taxon>Ditrysia</taxon>
        <taxon>Noctuoidea</taxon>
        <taxon>Noctuidae</taxon>
        <taxon>Plusiinae</taxon>
        <taxon>Chrysodeixis</taxon>
    </lineage>
</organism>
<feature type="signal peptide" evidence="10">
    <location>
        <begin position="1"/>
        <end position="18"/>
    </location>
</feature>
<feature type="domain" description="Attacin C-terminal" evidence="12">
    <location>
        <begin position="133"/>
        <end position="252"/>
    </location>
</feature>
<keyword evidence="9" id="KW-0044">Antibiotic</keyword>
<dbReference type="Proteomes" id="UP001154114">
    <property type="component" value="Chromosome 25"/>
</dbReference>
<evidence type="ECO:0000256" key="6">
    <source>
        <dbReference type="ARBA" id="ARBA00022685"/>
    </source>
</evidence>
<comment type="subcellular location">
    <subcellularLocation>
        <location evidence="1">Secreted</location>
    </subcellularLocation>
</comment>
<evidence type="ECO:0000259" key="12">
    <source>
        <dbReference type="Pfam" id="PF03769"/>
    </source>
</evidence>
<evidence type="ECO:0000256" key="4">
    <source>
        <dbReference type="ARBA" id="ARBA00022529"/>
    </source>
</evidence>
<evidence type="ECO:0000256" key="9">
    <source>
        <dbReference type="ARBA" id="ARBA00023022"/>
    </source>
</evidence>
<evidence type="ECO:0000256" key="2">
    <source>
        <dbReference type="ARBA" id="ARBA00007550"/>
    </source>
</evidence>
<reference evidence="13" key="1">
    <citation type="submission" date="2021-12" db="EMBL/GenBank/DDBJ databases">
        <authorList>
            <person name="King R."/>
        </authorList>
    </citation>
    <scope>NUCLEOTIDE SEQUENCE</scope>
</reference>
<keyword evidence="4" id="KW-0929">Antimicrobial</keyword>
<evidence type="ECO:0000256" key="8">
    <source>
        <dbReference type="ARBA" id="ARBA00022859"/>
    </source>
</evidence>
<accession>A0A9P0FTJ9</accession>